<gene>
    <name evidence="2" type="ORF">ACFFUR_11405</name>
</gene>
<comment type="caution">
    <text evidence="2">The sequence shown here is derived from an EMBL/GenBank/DDBJ whole genome shotgun (WGS) entry which is preliminary data.</text>
</comment>
<evidence type="ECO:0000313" key="3">
    <source>
        <dbReference type="Proteomes" id="UP001589654"/>
    </source>
</evidence>
<evidence type="ECO:0000313" key="2">
    <source>
        <dbReference type="EMBL" id="MFB9212413.1"/>
    </source>
</evidence>
<dbReference type="InterPro" id="IPR046615">
    <property type="entry name" value="DUF6728"/>
</dbReference>
<accession>A0ABV5J6H3</accession>
<proteinExistence type="predicted"/>
<keyword evidence="3" id="KW-1185">Reference proteome</keyword>
<keyword evidence="1" id="KW-0812">Transmembrane</keyword>
<name>A0ABV5J6H3_9BACT</name>
<organism evidence="2 3">
    <name type="scientific">Echinicola jeungdonensis</name>
    <dbReference type="NCBI Taxonomy" id="709343"/>
    <lineage>
        <taxon>Bacteria</taxon>
        <taxon>Pseudomonadati</taxon>
        <taxon>Bacteroidota</taxon>
        <taxon>Cytophagia</taxon>
        <taxon>Cytophagales</taxon>
        <taxon>Cyclobacteriaceae</taxon>
        <taxon>Echinicola</taxon>
    </lineage>
</organism>
<reference evidence="2 3" key="1">
    <citation type="submission" date="2024-09" db="EMBL/GenBank/DDBJ databases">
        <authorList>
            <person name="Sun Q."/>
            <person name="Mori K."/>
        </authorList>
    </citation>
    <scope>NUCLEOTIDE SEQUENCE [LARGE SCALE GENOMIC DNA]</scope>
    <source>
        <strain evidence="2 3">CECT 7682</strain>
    </source>
</reference>
<keyword evidence="1" id="KW-1133">Transmembrane helix</keyword>
<feature type="transmembrane region" description="Helical" evidence="1">
    <location>
        <begin position="41"/>
        <end position="59"/>
    </location>
</feature>
<dbReference type="Pfam" id="PF20498">
    <property type="entry name" value="DUF6728"/>
    <property type="match status" value="1"/>
</dbReference>
<evidence type="ECO:0000256" key="1">
    <source>
        <dbReference type="SAM" id="Phobius"/>
    </source>
</evidence>
<dbReference type="Proteomes" id="UP001589654">
    <property type="component" value="Unassembled WGS sequence"/>
</dbReference>
<dbReference type="EMBL" id="JBHMEW010000060">
    <property type="protein sequence ID" value="MFB9212413.1"/>
    <property type="molecule type" value="Genomic_DNA"/>
</dbReference>
<dbReference type="RefSeq" id="WP_290248222.1">
    <property type="nucleotide sequence ID" value="NZ_JAUFQT010000001.1"/>
</dbReference>
<protein>
    <submittedName>
        <fullName evidence="2">DUF6728 family protein</fullName>
    </submittedName>
</protein>
<sequence length="63" mass="7495">MSDNKFKSFFQLGEVGNYFIRVFKKPDPNKKSNFNLRMMHGINRISIIMFLGALIVWLIKRLM</sequence>
<keyword evidence="1" id="KW-0472">Membrane</keyword>